<dbReference type="EMBL" id="DUZY01000003">
    <property type="protein sequence ID" value="DAD33035.1"/>
    <property type="molecule type" value="Genomic_DNA"/>
</dbReference>
<accession>A0A822YPT2</accession>
<dbReference type="Proteomes" id="UP000607653">
    <property type="component" value="Unassembled WGS sequence"/>
</dbReference>
<evidence type="ECO:0000313" key="1">
    <source>
        <dbReference type="EMBL" id="DAD33035.1"/>
    </source>
</evidence>
<dbReference type="AlphaFoldDB" id="A0A822YPT2"/>
<organism evidence="1 2">
    <name type="scientific">Nelumbo nucifera</name>
    <name type="common">Sacred lotus</name>
    <dbReference type="NCBI Taxonomy" id="4432"/>
    <lineage>
        <taxon>Eukaryota</taxon>
        <taxon>Viridiplantae</taxon>
        <taxon>Streptophyta</taxon>
        <taxon>Embryophyta</taxon>
        <taxon>Tracheophyta</taxon>
        <taxon>Spermatophyta</taxon>
        <taxon>Magnoliopsida</taxon>
        <taxon>Proteales</taxon>
        <taxon>Nelumbonaceae</taxon>
        <taxon>Nelumbo</taxon>
    </lineage>
</organism>
<sequence>MKEKEDKGLKHKQIFSVECCSSAIADLSAECNLDLQHSAFFIYFFLLEDNNFKIERKTGLPLLKLN</sequence>
<gene>
    <name evidence="1" type="ORF">HUJ06_011886</name>
</gene>
<comment type="caution">
    <text evidence="1">The sequence shown here is derived from an EMBL/GenBank/DDBJ whole genome shotgun (WGS) entry which is preliminary data.</text>
</comment>
<protein>
    <submittedName>
        <fullName evidence="1">Uncharacterized protein</fullName>
    </submittedName>
</protein>
<reference evidence="1 2" key="1">
    <citation type="journal article" date="2020" name="Mol. Biol. Evol.">
        <title>Distinct Expression and Methylation Patterns for Genes with Different Fates following a Single Whole-Genome Duplication in Flowering Plants.</title>
        <authorList>
            <person name="Shi T."/>
            <person name="Rahmani R.S."/>
            <person name="Gugger P.F."/>
            <person name="Wang M."/>
            <person name="Li H."/>
            <person name="Zhang Y."/>
            <person name="Li Z."/>
            <person name="Wang Q."/>
            <person name="Van de Peer Y."/>
            <person name="Marchal K."/>
            <person name="Chen J."/>
        </authorList>
    </citation>
    <scope>NUCLEOTIDE SEQUENCE [LARGE SCALE GENOMIC DNA]</scope>
    <source>
        <tissue evidence="1">Leaf</tissue>
    </source>
</reference>
<evidence type="ECO:0000313" key="2">
    <source>
        <dbReference type="Proteomes" id="UP000607653"/>
    </source>
</evidence>
<name>A0A822YPT2_NELNU</name>
<proteinExistence type="predicted"/>
<keyword evidence="2" id="KW-1185">Reference proteome</keyword>